<sequence length="716" mass="80845">MKPKDVLIFCLLFAVFNFETVIGAPSAQCSADILAYQIGLGTSSPWALKMFDSSSKLPPDGLLQGSFLFQLGNFDECLSVKGPLNSENEPRFTGKYCRVQLGFKPSKKMDAKSQMLFTQMKLAYDKIPSKINLTEWTGLINIPRPQVGLIPGASILAQWAVCAPSSCTADGVKVVADFNLQQFFSALNLDVETVVIEQSCHYEDDGKQDLDTGSWAFIIFFLVLTACMAYATICDYVWPGEDLHIAVRSFSLRSNLRNLFALPETVAPGHLTCLHGIRVFSTWWIILMHVYSSNLFLPHINLGMLDDTYLYEWSMAPLYNGSLAVDTFFFLSGLLTVYMVLIDQKKGRSFNVFKYIIYRYLRLTLPMAVVIFFLSTLYERMGATPMWDLIIEPHTKICADYWWVSLLYFTNFYKPLETTCMGQVWYLMVDMQLAVVAPIVIYPLLKWPKIGLGLVGALTLGSMAVSFGLTFAYNLEWALTLIVPAEATGNFFELIYTNPAARAAPYLCGMALAYMLANKITFKLPKWGVALDWIFNTAGCLAIIYSIMIVHNRNFVYDNLEAAFYAGLHRFGWAVGLSWIVWACVNGYGGPVDSILSWKYFLPLSKLSYCAFLVHIDIMFYHTALIRTNTYFSNFEIVFEFFGNLIMMIPATMWLYLAVDAPCQTIIRAAFGKPNRTIAPKDTGDQNGMKHEEKEHEEAETIPEKNSEELEEIKSS</sequence>
<dbReference type="Proteomes" id="UP000494165">
    <property type="component" value="Unassembled WGS sequence"/>
</dbReference>
<feature type="chain" id="PRO_5035943212" description="Nose resistant-to-fluoxetine protein N-terminal domain-containing protein" evidence="3">
    <location>
        <begin position="24"/>
        <end position="716"/>
    </location>
</feature>
<evidence type="ECO:0000259" key="4">
    <source>
        <dbReference type="SMART" id="SM00703"/>
    </source>
</evidence>
<feature type="transmembrane region" description="Helical" evidence="2">
    <location>
        <begin position="495"/>
        <end position="517"/>
    </location>
</feature>
<evidence type="ECO:0000256" key="1">
    <source>
        <dbReference type="SAM" id="MobiDB-lite"/>
    </source>
</evidence>
<accession>A0A8S1DNT5</accession>
<proteinExistence type="predicted"/>
<feature type="domain" description="Nose resistant-to-fluoxetine protein N-terminal" evidence="4">
    <location>
        <begin position="26"/>
        <end position="197"/>
    </location>
</feature>
<feature type="transmembrane region" description="Helical" evidence="2">
    <location>
        <begin position="452"/>
        <end position="475"/>
    </location>
</feature>
<dbReference type="Pfam" id="PF01757">
    <property type="entry name" value="Acyl_transf_3"/>
    <property type="match status" value="1"/>
</dbReference>
<dbReference type="OrthoDB" id="207378at2759"/>
<name>A0A8S1DNT5_9INSE</name>
<dbReference type="PANTHER" id="PTHR11161:SF0">
    <property type="entry name" value="O-ACYLTRANSFERASE LIKE PROTEIN"/>
    <property type="match status" value="1"/>
</dbReference>
<feature type="transmembrane region" description="Helical" evidence="2">
    <location>
        <begin position="571"/>
        <end position="588"/>
    </location>
</feature>
<dbReference type="InterPro" id="IPR006621">
    <property type="entry name" value="Nose-resist-to-fluoxetine_N"/>
</dbReference>
<reference evidence="5 6" key="1">
    <citation type="submission" date="2020-04" db="EMBL/GenBank/DDBJ databases">
        <authorList>
            <person name="Alioto T."/>
            <person name="Alioto T."/>
            <person name="Gomez Garrido J."/>
        </authorList>
    </citation>
    <scope>NUCLEOTIDE SEQUENCE [LARGE SCALE GENOMIC DNA]</scope>
</reference>
<feature type="transmembrane region" description="Helical" evidence="2">
    <location>
        <begin position="424"/>
        <end position="445"/>
    </location>
</feature>
<dbReference type="Pfam" id="PF20146">
    <property type="entry name" value="NRF"/>
    <property type="match status" value="1"/>
</dbReference>
<feature type="compositionally biased region" description="Basic and acidic residues" evidence="1">
    <location>
        <begin position="682"/>
        <end position="716"/>
    </location>
</feature>
<gene>
    <name evidence="5" type="ORF">CLODIP_2_CD04732</name>
</gene>
<evidence type="ECO:0000313" key="6">
    <source>
        <dbReference type="Proteomes" id="UP000494165"/>
    </source>
</evidence>
<dbReference type="AlphaFoldDB" id="A0A8S1DNT5"/>
<feature type="transmembrane region" description="Helical" evidence="2">
    <location>
        <begin position="317"/>
        <end position="340"/>
    </location>
</feature>
<feature type="transmembrane region" description="Helical" evidence="2">
    <location>
        <begin position="529"/>
        <end position="551"/>
    </location>
</feature>
<dbReference type="GO" id="GO:0016747">
    <property type="term" value="F:acyltransferase activity, transferring groups other than amino-acyl groups"/>
    <property type="evidence" value="ECO:0007669"/>
    <property type="project" value="InterPro"/>
</dbReference>
<keyword evidence="2" id="KW-1133">Transmembrane helix</keyword>
<protein>
    <recommendedName>
        <fullName evidence="4">Nose resistant-to-fluoxetine protein N-terminal domain-containing protein</fullName>
    </recommendedName>
</protein>
<dbReference type="InterPro" id="IPR052728">
    <property type="entry name" value="O2_lipid_transport_reg"/>
</dbReference>
<feature type="transmembrane region" description="Helical" evidence="2">
    <location>
        <begin position="641"/>
        <end position="659"/>
    </location>
</feature>
<dbReference type="SMART" id="SM00703">
    <property type="entry name" value="NRF"/>
    <property type="match status" value="1"/>
</dbReference>
<feature type="transmembrane region" description="Helical" evidence="2">
    <location>
        <begin position="600"/>
        <end position="621"/>
    </location>
</feature>
<feature type="region of interest" description="Disordered" evidence="1">
    <location>
        <begin position="677"/>
        <end position="716"/>
    </location>
</feature>
<dbReference type="InterPro" id="IPR002656">
    <property type="entry name" value="Acyl_transf_3_dom"/>
</dbReference>
<feature type="transmembrane region" description="Helical" evidence="2">
    <location>
        <begin position="215"/>
        <end position="238"/>
    </location>
</feature>
<keyword evidence="2" id="KW-0812">Transmembrane</keyword>
<evidence type="ECO:0000256" key="2">
    <source>
        <dbReference type="SAM" id="Phobius"/>
    </source>
</evidence>
<dbReference type="EMBL" id="CADEPI010000261">
    <property type="protein sequence ID" value="CAB3382236.1"/>
    <property type="molecule type" value="Genomic_DNA"/>
</dbReference>
<dbReference type="PANTHER" id="PTHR11161">
    <property type="entry name" value="O-ACYLTRANSFERASE"/>
    <property type="match status" value="1"/>
</dbReference>
<evidence type="ECO:0000313" key="5">
    <source>
        <dbReference type="EMBL" id="CAB3382236.1"/>
    </source>
</evidence>
<keyword evidence="6" id="KW-1185">Reference proteome</keyword>
<evidence type="ECO:0000256" key="3">
    <source>
        <dbReference type="SAM" id="SignalP"/>
    </source>
</evidence>
<feature type="transmembrane region" description="Helical" evidence="2">
    <location>
        <begin position="279"/>
        <end position="297"/>
    </location>
</feature>
<feature type="transmembrane region" description="Helical" evidence="2">
    <location>
        <begin position="360"/>
        <end position="378"/>
    </location>
</feature>
<organism evidence="5 6">
    <name type="scientific">Cloeon dipterum</name>
    <dbReference type="NCBI Taxonomy" id="197152"/>
    <lineage>
        <taxon>Eukaryota</taxon>
        <taxon>Metazoa</taxon>
        <taxon>Ecdysozoa</taxon>
        <taxon>Arthropoda</taxon>
        <taxon>Hexapoda</taxon>
        <taxon>Insecta</taxon>
        <taxon>Pterygota</taxon>
        <taxon>Palaeoptera</taxon>
        <taxon>Ephemeroptera</taxon>
        <taxon>Pisciforma</taxon>
        <taxon>Baetidae</taxon>
        <taxon>Cloeon</taxon>
    </lineage>
</organism>
<comment type="caution">
    <text evidence="5">The sequence shown here is derived from an EMBL/GenBank/DDBJ whole genome shotgun (WGS) entry which is preliminary data.</text>
</comment>
<keyword evidence="3" id="KW-0732">Signal</keyword>
<keyword evidence="2" id="KW-0472">Membrane</keyword>
<feature type="signal peptide" evidence="3">
    <location>
        <begin position="1"/>
        <end position="23"/>
    </location>
</feature>